<name>A0A6J5TAP1_9CAUD</name>
<proteinExistence type="predicted"/>
<reference evidence="1" key="1">
    <citation type="submission" date="2020-05" db="EMBL/GenBank/DDBJ databases">
        <authorList>
            <person name="Chiriac C."/>
            <person name="Salcher M."/>
            <person name="Ghai R."/>
            <person name="Kavagutti S V."/>
        </authorList>
    </citation>
    <scope>NUCLEOTIDE SEQUENCE</scope>
</reference>
<protein>
    <submittedName>
        <fullName evidence="1">Uncharacterized protein</fullName>
    </submittedName>
</protein>
<sequence>MAQDPKKLNPVKTQLKTYPGQKLTTGETPSFVDMLPHIFRTDTNKKVLSSIVEDLFQPSSQETLNFSVGRKTSKIEVADYLPHPTAKRQFEPGLVVYTKDGVETLSADELASAWDFNDRSKEYPVPIGILDLPIDPDKFVNWDDYYWVEEGLPPILLTGATDTTINVYDDIIGKQYYTTPVQRNGKTLELKNGMRLAFIQVPNKQDVNGDANIQFTTTADRWVKLESYDFTYYDKGKIGLSVDGVLLSNSDYIIIGNYLYWKTLPTVGGNVYIHLPDFFVNKDSDLIFRQFQVDGVGAEKGIQLLGRTQQNTRTAYSRSTDSLWDQTAITWDQIEWDGTIPGINGKHYILQQVGAKNRNAHSRVNVWYHRESIQAVSDFLDVRFSDVAPNGSRALRPIVEFENTLELYNHGTDYRSWVLAIEKTHANPAFYIGQTVREVNLRLSLATDLTKDSALVKSIRLLWLANGNYKNKIVTFEETNGIFTEFYVEEPHNGDTVTVNDATMAEYHWKDGVAVKSTYRKSATQQPLFELYSKDNIRLSDYDSHMGFKPSIINSNIIKIAAGKVDDKESGYKIKFLPSHYNKLSADNIAKDAMYDIVYKHTQHEYAYYVSGTADQKTVPGPYSFRRVTGDTLVNELSNGYRRAWYRLKSSVSRTQKINGATSVQLDASMWPTYEWALKINNDKLEVVHTDNFEIVVDNYAVMARNETVSFKLFVPDVLVHRATISGFGIANFTATIENNVLSFVVPANAPAVLTIKIDDRTFKAKVIDVLTDPRNIKVKLNGLPVDFTPVLTREHNLVTDLAISVDAIGSLEIQHQGNVTTDEHISAIPGLTFNPEQISNLGEFSVSRIADGMLANISLNQNANYSWVNSSKFTTMDGIRMVEHSAVRSAWAGIKLAPTLNDSAVSRSLSAWRWHRKFISKIAQHVNMLDLENISPRNALDRILEELLLGITYSSPDAVSGMAFTTNGMNYAVYTVHENDSGFGINTGTDRLYLDIYGPDHIYVYVNDKIISPSEYTIQSNLIVFNDAVSVGSLVEIFHASETSVYSGIPASPSKLGLHGLFKPKFVTETWGTESRKFIRRHDGSLLTVFNSPDPLVSDEQYYPNLIILELESRIYSGCPNIVGDADKQRQIRNYDRKEVLETQARAQLEWYTSNNVSYRDRSDYVSTNPWTWNYGGYSWRGLYLKAFGTYNIHSAPWEALGYDDAPTWWNDWYSWTDEGKRNMLEFALTNGIISEPLSPMVVDPTLCSKHSTFPVGTNGELLDPTAWIYDAPTADEALQPWEIGSLGPSELAWSRSVSGTWSGVLHALDDYNIFSEFFDNSINPHTKKVESNCLKPKGYNSIAPSQFFQDRPSIGVGAIIFEAYREFNLVGEIPLNNLMSLNPRLQISMGGFTDGMLTLKMYHTKYQTGSYVPKEDFYVTLSEGVSKGTLRYTAVRVEKDDVGYRVYGFDPKDRFFTVFAPATPSQSLAYPSTRRMLSTPHGEFIEYLEWDKTNPVVLPYGSYIANKQDLLTFMMGLGEHQHSCGLILDSINLRGTINDWKQSAIDAMTWSEERWGDNHFCVVGPVGNDGIKFSHAMGTLDRLDAEIGRSGKVILNNGRAALANEMLITRDVEPGIDKIIPMVSDQIVFADMRLRNFDHVVYINKKTKFGDLIVDLQTGQRLEVLGLAGRRTYNWTGRPSARGILPVEHTIVPGFDTLVSDIIDSHRPEMQAFDTFKTALARSDAVPLQNSVVFDLIQDNTTAHLFRQGLQFAAGTNLAIDALFRNKNLDIPSRVQDVSVNEQWAFNTGDFGRLDTRRIWEIELRKDDFTNNRQIIRFNNTPTPDQFDLKGDNIVDLIGSNDPRWVSMPGNANFPLLLRSAITLAYSRANGWLPSAGIAQLLDVDIRVTMPNQFSMDSLLSLSDVPASADLTQTDGTLTTAKIFSTKSYSRYDNFNVGDYTWNRSNLYRANTKILGSATNAFDSTLWTLVPLNGDLLPSIWVSDYNGQGWNVLQITSPQFIEEICPNALDLTLNESKVTFANPHNLAIGDSIIVTGSGDGAYDKIHQVKDVVDDYNVLIPARSTGDVIVYNLIGFCMFSVKFNTDAEWHAAESKYSFLPGMKAYIDYGDTEGTYKVITYATDGNNHTIKNVRYSGPMIDTSIIYKTVLVDYETDEVLATIDVFDPYKGLTIDAVAQFIDYRAVVDPAVYNVTDLGLLDDDAVEAWFSPELGKLWWDSSQVRYIEYEQSDDIQYRAAHWGEKFADTHVAVYEWVSSTEEPTLLNVENPRLDYSSGQGQIRYSQQLEADPVTGARVMKYYYWKGKVSKLPVNSTRTVSCAAIESILNDPDGNKVAWISPIQTNALLVANIAPFFDIKDRIILRIEETRTPYQTHTSDMLVTEGFDGSVIDDFLYRRVEASVVGRDNYRETYVVKEYVQEVENVRGKILKVSNVPGLLINGNEIHFSDSVDITDILSSLEVGMSITKVSGTGKLGELGAPAVIKDIIIDGKTIVIDDDILCSCDASLIPGGHINKIILEENYKSAGTIVFNVVEFSDYPYIVKNVNPVLISQLRAGMRLTQVYGPGTLADNTLIQQVAGDKILLSQPSTSAGDIIFNAQMDYYKGDYIMSFKDGEVVRTNTFDAAVGDYPILRNLDDTREDIISVWKSRNLSDNKIYMALRDFTASTLSYDNVRHGLKQNLVKSPACALVKNLFPMDDGVWYALINTRRRVPDLRLHPKRRNGNGYVPYPQSWYNDIVEARRTLVTAANASLLKFDLVSKANWQRYLTTYHPLNGMYSKDLTKYWNYVDYVAEGYKPGREQYRLSSSGDIGKLDSSVTNFAIVDSADTTIEAYNKVGETLTLVYRKNGTIQFKSGVWDGSLGDAWDRGRWDEEAWDEDASEVVESILRALRKDIFIDNELGYFNLLFFALVKESLKQVGNADWISKTTYLDVVQTSNNDLHQAAVFYNKKDALIKDYLNEVKPYHSKIVDTNQFVKSTQEISVGVNESIQLTVTTLQILTTEQEEIISTETGLGFGLASELSVETVNLVSEG</sequence>
<organism evidence="1">
    <name type="scientific">uncultured Caudovirales phage</name>
    <dbReference type="NCBI Taxonomy" id="2100421"/>
    <lineage>
        <taxon>Viruses</taxon>
        <taxon>Duplodnaviria</taxon>
        <taxon>Heunggongvirae</taxon>
        <taxon>Uroviricota</taxon>
        <taxon>Caudoviricetes</taxon>
        <taxon>Peduoviridae</taxon>
        <taxon>Maltschvirus</taxon>
        <taxon>Maltschvirus maltsch</taxon>
    </lineage>
</organism>
<evidence type="ECO:0000313" key="1">
    <source>
        <dbReference type="EMBL" id="CAB4241922.1"/>
    </source>
</evidence>
<dbReference type="EMBL" id="LR797824">
    <property type="protein sequence ID" value="CAB4241922.1"/>
    <property type="molecule type" value="Genomic_DNA"/>
</dbReference>
<gene>
    <name evidence="1" type="ORF">UFOVP71_460</name>
</gene>
<accession>A0A6J5TAP1</accession>